<dbReference type="InterPro" id="IPR036179">
    <property type="entry name" value="Ig-like_dom_sf"/>
</dbReference>
<dbReference type="InterPro" id="IPR015631">
    <property type="entry name" value="CD2/SLAM_rcpt"/>
</dbReference>
<dbReference type="InterPro" id="IPR013783">
    <property type="entry name" value="Ig-like_fold"/>
</dbReference>
<dbReference type="Gene3D" id="2.60.40.10">
    <property type="entry name" value="Immunoglobulins"/>
    <property type="match status" value="2"/>
</dbReference>
<dbReference type="GO" id="GO:0016020">
    <property type="term" value="C:membrane"/>
    <property type="evidence" value="ECO:0007669"/>
    <property type="project" value="UniProtKB-SubCell"/>
</dbReference>
<dbReference type="OMA" id="TESAWEN"/>
<evidence type="ECO:0000256" key="4">
    <source>
        <dbReference type="ARBA" id="ARBA00023180"/>
    </source>
</evidence>
<dbReference type="PANTHER" id="PTHR12080">
    <property type="entry name" value="SIGNALING LYMPHOCYTIC ACTIVATION MOLECULE"/>
    <property type="match status" value="1"/>
</dbReference>
<sequence length="254" mass="27427">MAVLGGSATFQVETAKEFTLISWTRSLGRKGTEILAYLKPKPPCEATIIIPAFSKRMNVSADCKQLHIHELRRTDSGLYTAQTQLQGQQEPLRQTFQLGVFKRLSEADLLLRCEGHENSTWLLSCSTQERDEGVEFSWAPTSSSVPAPGNPLLIRHGPQDPDLNVTCTARNPLGPASRTASLAQLCTAQAECTTARPVTESAWENGATADPSLGIGVTVAALLAAKVTIAAGVFTKWPCSSKKRDARQRAPSLP</sequence>
<keyword evidence="2" id="KW-0732">Signal</keyword>
<dbReference type="Ensembl" id="ENSVKKT00000006882.1">
    <property type="protein sequence ID" value="ENSVKKP00000006704.1"/>
    <property type="gene ID" value="ENSVKKG00000004857.1"/>
</dbReference>
<dbReference type="Proteomes" id="UP000694545">
    <property type="component" value="Unplaced"/>
</dbReference>
<evidence type="ECO:0000313" key="5">
    <source>
        <dbReference type="Ensembl" id="ENSVKKP00000006704.1"/>
    </source>
</evidence>
<comment type="subcellular location">
    <subcellularLocation>
        <location evidence="1">Membrane</location>
    </subcellularLocation>
</comment>
<dbReference type="PANTHER" id="PTHR12080:SF55">
    <property type="entry name" value="LYMPHOCYTE FUNCTION-ASSOCIATED ANTIGEN 3"/>
    <property type="match status" value="1"/>
</dbReference>
<reference evidence="5" key="2">
    <citation type="submission" date="2025-09" db="UniProtKB">
        <authorList>
            <consortium name="Ensembl"/>
        </authorList>
    </citation>
    <scope>IDENTIFICATION</scope>
</reference>
<evidence type="ECO:0000256" key="1">
    <source>
        <dbReference type="ARBA" id="ARBA00004370"/>
    </source>
</evidence>
<accession>A0A8D2IXR8</accession>
<organism evidence="5 6">
    <name type="scientific">Varanus komodoensis</name>
    <name type="common">Komodo dragon</name>
    <dbReference type="NCBI Taxonomy" id="61221"/>
    <lineage>
        <taxon>Eukaryota</taxon>
        <taxon>Metazoa</taxon>
        <taxon>Chordata</taxon>
        <taxon>Craniata</taxon>
        <taxon>Vertebrata</taxon>
        <taxon>Euteleostomi</taxon>
        <taxon>Lepidosauria</taxon>
        <taxon>Squamata</taxon>
        <taxon>Bifurcata</taxon>
        <taxon>Unidentata</taxon>
        <taxon>Episquamata</taxon>
        <taxon>Toxicofera</taxon>
        <taxon>Anguimorpha</taxon>
        <taxon>Paleoanguimorpha</taxon>
        <taxon>Varanoidea</taxon>
        <taxon>Varanidae</taxon>
        <taxon>Varanus</taxon>
    </lineage>
</organism>
<proteinExistence type="predicted"/>
<evidence type="ECO:0000256" key="3">
    <source>
        <dbReference type="ARBA" id="ARBA00023136"/>
    </source>
</evidence>
<keyword evidence="4" id="KW-0325">Glycoprotein</keyword>
<keyword evidence="3" id="KW-0472">Membrane</keyword>
<dbReference type="SUPFAM" id="SSF48726">
    <property type="entry name" value="Immunoglobulin"/>
    <property type="match status" value="1"/>
</dbReference>
<protein>
    <submittedName>
        <fullName evidence="5">Uncharacterized protein</fullName>
    </submittedName>
</protein>
<gene>
    <name evidence="5" type="primary">LY9</name>
</gene>
<evidence type="ECO:0000256" key="2">
    <source>
        <dbReference type="ARBA" id="ARBA00022729"/>
    </source>
</evidence>
<name>A0A8D2IXR8_VARKO</name>
<keyword evidence="6" id="KW-1185">Reference proteome</keyword>
<dbReference type="AlphaFoldDB" id="A0A8D2IXR8"/>
<reference evidence="5" key="1">
    <citation type="submission" date="2025-08" db="UniProtKB">
        <authorList>
            <consortium name="Ensembl"/>
        </authorList>
    </citation>
    <scope>IDENTIFICATION</scope>
</reference>
<evidence type="ECO:0000313" key="6">
    <source>
        <dbReference type="Proteomes" id="UP000694545"/>
    </source>
</evidence>